<evidence type="ECO:0000313" key="1">
    <source>
        <dbReference type="EMBL" id="KAJ7217219.1"/>
    </source>
</evidence>
<dbReference type="Proteomes" id="UP001219525">
    <property type="component" value="Unassembled WGS sequence"/>
</dbReference>
<organism evidence="1 2">
    <name type="scientific">Mycena pura</name>
    <dbReference type="NCBI Taxonomy" id="153505"/>
    <lineage>
        <taxon>Eukaryota</taxon>
        <taxon>Fungi</taxon>
        <taxon>Dikarya</taxon>
        <taxon>Basidiomycota</taxon>
        <taxon>Agaricomycotina</taxon>
        <taxon>Agaricomycetes</taxon>
        <taxon>Agaricomycetidae</taxon>
        <taxon>Agaricales</taxon>
        <taxon>Marasmiineae</taxon>
        <taxon>Mycenaceae</taxon>
        <taxon>Mycena</taxon>
    </lineage>
</organism>
<protein>
    <submittedName>
        <fullName evidence="1">Uncharacterized protein</fullName>
    </submittedName>
</protein>
<dbReference type="InterPro" id="IPR027417">
    <property type="entry name" value="P-loop_NTPase"/>
</dbReference>
<dbReference type="SUPFAM" id="SSF52540">
    <property type="entry name" value="P-loop containing nucleoside triphosphate hydrolases"/>
    <property type="match status" value="1"/>
</dbReference>
<sequence length="426" mass="47787">MHIILHHLANLVFPDVAEGDLYRGDSWALPIIQEGRQILSNLTSPDSKYPNPFEGEGSSFRSGTGVVITGSPGIGKTTCLRYMFYLRAAADLPTIYMSNERRAFVYKNGYSGEIDGEVPRASVFLKNMPSSTWALVDSNANLATIPQALIELKFFIVQAASPRKDRMQAALKLENNAAQICVMEPFTAWELVIAQALRNYGGIDGKFPPSERELFEFHERFGGSARRAAVEALQQDEVNKKINSIKPEDLRELIFYSTLVGLDEGSIPNEIAHLLVSIFPLTIDNADRRLFWIGPPSHDIYLKLEEQLKITREVERREFFETCLKANTPGSRSFAGEMLGQHFHDVLTQGGMWNLRRLGAEGDKTKALTRTYTVENGYCNVAFKLKVDQTMEIVPSDTGSQVPSCLHVPTEIWGKQRDNEPLSQNR</sequence>
<dbReference type="EMBL" id="JARJCW010000014">
    <property type="protein sequence ID" value="KAJ7217219.1"/>
    <property type="molecule type" value="Genomic_DNA"/>
</dbReference>
<accession>A0AAD6VQW5</accession>
<comment type="caution">
    <text evidence="1">The sequence shown here is derived from an EMBL/GenBank/DDBJ whole genome shotgun (WGS) entry which is preliminary data.</text>
</comment>
<gene>
    <name evidence="1" type="ORF">GGX14DRAFT_602652</name>
</gene>
<dbReference type="AlphaFoldDB" id="A0AAD6VQW5"/>
<reference evidence="1" key="1">
    <citation type="submission" date="2023-03" db="EMBL/GenBank/DDBJ databases">
        <title>Massive genome expansion in bonnet fungi (Mycena s.s.) driven by repeated elements and novel gene families across ecological guilds.</title>
        <authorList>
            <consortium name="Lawrence Berkeley National Laboratory"/>
            <person name="Harder C.B."/>
            <person name="Miyauchi S."/>
            <person name="Viragh M."/>
            <person name="Kuo A."/>
            <person name="Thoen E."/>
            <person name="Andreopoulos B."/>
            <person name="Lu D."/>
            <person name="Skrede I."/>
            <person name="Drula E."/>
            <person name="Henrissat B."/>
            <person name="Morin E."/>
            <person name="Kohler A."/>
            <person name="Barry K."/>
            <person name="LaButti K."/>
            <person name="Morin E."/>
            <person name="Salamov A."/>
            <person name="Lipzen A."/>
            <person name="Mereny Z."/>
            <person name="Hegedus B."/>
            <person name="Baldrian P."/>
            <person name="Stursova M."/>
            <person name="Weitz H."/>
            <person name="Taylor A."/>
            <person name="Grigoriev I.V."/>
            <person name="Nagy L.G."/>
            <person name="Martin F."/>
            <person name="Kauserud H."/>
        </authorList>
    </citation>
    <scope>NUCLEOTIDE SEQUENCE</scope>
    <source>
        <strain evidence="1">9144</strain>
    </source>
</reference>
<evidence type="ECO:0000313" key="2">
    <source>
        <dbReference type="Proteomes" id="UP001219525"/>
    </source>
</evidence>
<keyword evidence="2" id="KW-1185">Reference proteome</keyword>
<name>A0AAD6VQW5_9AGAR</name>
<proteinExistence type="predicted"/>